<dbReference type="RefSeq" id="WP_141350621.1">
    <property type="nucleotide sequence ID" value="NZ_BJNV01000015.1"/>
</dbReference>
<proteinExistence type="predicted"/>
<dbReference type="NCBIfam" id="TIGR02595">
    <property type="entry name" value="PEP_CTERM"/>
    <property type="match status" value="1"/>
</dbReference>
<dbReference type="InterPro" id="IPR051058">
    <property type="entry name" value="GDSL_Est/Lipase"/>
</dbReference>
<evidence type="ECO:0000256" key="1">
    <source>
        <dbReference type="ARBA" id="ARBA00022801"/>
    </source>
</evidence>
<dbReference type="PANTHER" id="PTHR45648:SF22">
    <property type="entry name" value="GDSL LIPASE_ACYLHYDROLASE FAMILY PROTEIN (AFU_ORTHOLOGUE AFUA_4G14700)"/>
    <property type="match status" value="1"/>
</dbReference>
<name>A0A4Y4CQU1_ZOORA</name>
<dbReference type="GO" id="GO:0016788">
    <property type="term" value="F:hydrolase activity, acting on ester bonds"/>
    <property type="evidence" value="ECO:0007669"/>
    <property type="project" value="InterPro"/>
</dbReference>
<evidence type="ECO:0000313" key="3">
    <source>
        <dbReference type="EMBL" id="GEC95281.1"/>
    </source>
</evidence>
<comment type="caution">
    <text evidence="3">The sequence shown here is derived from an EMBL/GenBank/DDBJ whole genome shotgun (WGS) entry which is preliminary data.</text>
</comment>
<dbReference type="InterPro" id="IPR013424">
    <property type="entry name" value="Ice-binding_C"/>
</dbReference>
<dbReference type="OrthoDB" id="5292073at2"/>
<dbReference type="EMBL" id="BJNV01000015">
    <property type="protein sequence ID" value="GEC95281.1"/>
    <property type="molecule type" value="Genomic_DNA"/>
</dbReference>
<organism evidence="3 4">
    <name type="scientific">Zoogloea ramigera</name>
    <dbReference type="NCBI Taxonomy" id="350"/>
    <lineage>
        <taxon>Bacteria</taxon>
        <taxon>Pseudomonadati</taxon>
        <taxon>Pseudomonadota</taxon>
        <taxon>Betaproteobacteria</taxon>
        <taxon>Rhodocyclales</taxon>
        <taxon>Zoogloeaceae</taxon>
        <taxon>Zoogloea</taxon>
    </lineage>
</organism>
<evidence type="ECO:0000256" key="2">
    <source>
        <dbReference type="SAM" id="SignalP"/>
    </source>
</evidence>
<gene>
    <name evidence="3" type="ORF">ZRA01_13540</name>
</gene>
<keyword evidence="1" id="KW-0378">Hydrolase</keyword>
<feature type="signal peptide" evidence="2">
    <location>
        <begin position="1"/>
        <end position="25"/>
    </location>
</feature>
<sequence>MSWTTRLSRGAAALALSFTALGAYAGPYSNMYVFGDSLSDSGNDLQLFAAPDPAKSLQAADLPASSYYTDGTNTGRFTNGLNYADRLADSFGLTLTPSTPPIGGNNYAHGGARSQYVRGDVALYGALSFNQQIDSYLTRSGGVADPNALYVLWIGANDMADALGLWLLNGGTAASLNIISDEAEQTVRDIVTAFVTLQTLGAKNFLIGNSPDLSLTPLARETAAMVAANVIAATAGDPANEPFIAQSILNVFQGASVGFNTALAATLPGYAAPTTSVTYFDAFALQTAMTANPAAYGLTNVTSACYDGQVDGSPTPGTSAVSECPNESEYLYYDLEHPSAVLHDWAARTMYAQLVVPEPGELALSLTALGLMGFFGRRRSRA</sequence>
<dbReference type="Gene3D" id="3.40.50.1110">
    <property type="entry name" value="SGNH hydrolase"/>
    <property type="match status" value="1"/>
</dbReference>
<keyword evidence="4" id="KW-1185">Reference proteome</keyword>
<reference evidence="3 4" key="1">
    <citation type="submission" date="2019-06" db="EMBL/GenBank/DDBJ databases">
        <title>Whole genome shotgun sequence of Zoogloea ramigera NBRC 15342.</title>
        <authorList>
            <person name="Hosoyama A."/>
            <person name="Uohara A."/>
            <person name="Ohji S."/>
            <person name="Ichikawa N."/>
        </authorList>
    </citation>
    <scope>NUCLEOTIDE SEQUENCE [LARGE SCALE GENOMIC DNA]</scope>
    <source>
        <strain evidence="3 4">NBRC 15342</strain>
    </source>
</reference>
<evidence type="ECO:0008006" key="5">
    <source>
        <dbReference type="Google" id="ProtNLM"/>
    </source>
</evidence>
<dbReference type="SUPFAM" id="SSF52266">
    <property type="entry name" value="SGNH hydrolase"/>
    <property type="match status" value="1"/>
</dbReference>
<dbReference type="AlphaFoldDB" id="A0A4Y4CQU1"/>
<dbReference type="Proteomes" id="UP000318422">
    <property type="component" value="Unassembled WGS sequence"/>
</dbReference>
<dbReference type="PANTHER" id="PTHR45648">
    <property type="entry name" value="GDSL LIPASE/ACYLHYDROLASE FAMILY PROTEIN (AFU_ORTHOLOGUE AFUA_4G14700)"/>
    <property type="match status" value="1"/>
</dbReference>
<dbReference type="CDD" id="cd01846">
    <property type="entry name" value="fatty_acyltransferase_like"/>
    <property type="match status" value="1"/>
</dbReference>
<evidence type="ECO:0000313" key="4">
    <source>
        <dbReference type="Proteomes" id="UP000318422"/>
    </source>
</evidence>
<accession>A0A4Y4CQU1</accession>
<feature type="chain" id="PRO_5021393617" description="Secreted protein with PEP-CTERM sorting signal" evidence="2">
    <location>
        <begin position="26"/>
        <end position="382"/>
    </location>
</feature>
<dbReference type="InterPro" id="IPR001087">
    <property type="entry name" value="GDSL"/>
</dbReference>
<keyword evidence="2" id="KW-0732">Signal</keyword>
<dbReference type="Pfam" id="PF00657">
    <property type="entry name" value="Lipase_GDSL"/>
    <property type="match status" value="1"/>
</dbReference>
<protein>
    <recommendedName>
        <fullName evidence="5">Secreted protein with PEP-CTERM sorting signal</fullName>
    </recommendedName>
</protein>
<dbReference type="InterPro" id="IPR036514">
    <property type="entry name" value="SGNH_hydro_sf"/>
</dbReference>